<protein>
    <submittedName>
        <fullName evidence="1">Uncharacterized protein</fullName>
    </submittedName>
</protein>
<dbReference type="AlphaFoldDB" id="A0A4R5D3S2"/>
<keyword evidence="2" id="KW-1185">Reference proteome</keyword>
<organism evidence="1 2">
    <name type="scientific">Jiangella asiatica</name>
    <dbReference type="NCBI Taxonomy" id="2530372"/>
    <lineage>
        <taxon>Bacteria</taxon>
        <taxon>Bacillati</taxon>
        <taxon>Actinomycetota</taxon>
        <taxon>Actinomycetes</taxon>
        <taxon>Jiangellales</taxon>
        <taxon>Jiangellaceae</taxon>
        <taxon>Jiangella</taxon>
    </lineage>
</organism>
<dbReference type="EMBL" id="SMKZ01000028">
    <property type="protein sequence ID" value="TDE08022.1"/>
    <property type="molecule type" value="Genomic_DNA"/>
</dbReference>
<dbReference type="Proteomes" id="UP000294739">
    <property type="component" value="Unassembled WGS sequence"/>
</dbReference>
<evidence type="ECO:0000313" key="2">
    <source>
        <dbReference type="Proteomes" id="UP000294739"/>
    </source>
</evidence>
<gene>
    <name evidence="1" type="ORF">E1269_18980</name>
</gene>
<name>A0A4R5D3S2_9ACTN</name>
<proteinExistence type="predicted"/>
<sequence>MFVGSTSRPVPGDGLAGRRRADATTFSFGALPGISRSSDARKAASSAMMTVSERSVSLSSASGESGACQDLLRCDGEQVEPLVARQTP</sequence>
<accession>A0A4R5D3S2</accession>
<dbReference type="RefSeq" id="WP_131897375.1">
    <property type="nucleotide sequence ID" value="NZ_SMKZ01000028.1"/>
</dbReference>
<dbReference type="InParanoid" id="A0A4R5D3S2"/>
<comment type="caution">
    <text evidence="1">The sequence shown here is derived from an EMBL/GenBank/DDBJ whole genome shotgun (WGS) entry which is preliminary data.</text>
</comment>
<evidence type="ECO:0000313" key="1">
    <source>
        <dbReference type="EMBL" id="TDE08022.1"/>
    </source>
</evidence>
<reference evidence="1 2" key="1">
    <citation type="submission" date="2019-03" db="EMBL/GenBank/DDBJ databases">
        <title>Draft genome sequences of novel Actinobacteria.</title>
        <authorList>
            <person name="Sahin N."/>
            <person name="Ay H."/>
            <person name="Saygin H."/>
        </authorList>
    </citation>
    <scope>NUCLEOTIDE SEQUENCE [LARGE SCALE GENOMIC DNA]</scope>
    <source>
        <strain evidence="1 2">5K138</strain>
    </source>
</reference>